<evidence type="ECO:0000313" key="2">
    <source>
        <dbReference type="Proteomes" id="UP001417504"/>
    </source>
</evidence>
<dbReference type="PANTHER" id="PTHR46773">
    <property type="match status" value="1"/>
</dbReference>
<accession>A0AAP0F8C0</accession>
<dbReference type="Gene3D" id="2.120.10.80">
    <property type="entry name" value="Kelch-type beta propeller"/>
    <property type="match status" value="1"/>
</dbReference>
<dbReference type="AlphaFoldDB" id="A0AAP0F8C0"/>
<evidence type="ECO:0000313" key="1">
    <source>
        <dbReference type="EMBL" id="KAK9103343.1"/>
    </source>
</evidence>
<comment type="caution">
    <text evidence="1">The sequence shown here is derived from an EMBL/GenBank/DDBJ whole genome shotgun (WGS) entry which is preliminary data.</text>
</comment>
<dbReference type="InterPro" id="IPR015915">
    <property type="entry name" value="Kelch-typ_b-propeller"/>
</dbReference>
<gene>
    <name evidence="1" type="ORF">Sjap_020597</name>
</gene>
<dbReference type="Proteomes" id="UP001417504">
    <property type="component" value="Unassembled WGS sequence"/>
</dbReference>
<name>A0AAP0F8C0_9MAGN</name>
<dbReference type="SUPFAM" id="SSF117281">
    <property type="entry name" value="Kelch motif"/>
    <property type="match status" value="1"/>
</dbReference>
<organism evidence="1 2">
    <name type="scientific">Stephania japonica</name>
    <dbReference type="NCBI Taxonomy" id="461633"/>
    <lineage>
        <taxon>Eukaryota</taxon>
        <taxon>Viridiplantae</taxon>
        <taxon>Streptophyta</taxon>
        <taxon>Embryophyta</taxon>
        <taxon>Tracheophyta</taxon>
        <taxon>Spermatophyta</taxon>
        <taxon>Magnoliopsida</taxon>
        <taxon>Ranunculales</taxon>
        <taxon>Menispermaceae</taxon>
        <taxon>Menispermoideae</taxon>
        <taxon>Cissampelideae</taxon>
        <taxon>Stephania</taxon>
    </lineage>
</organism>
<sequence>MVSICPTFGGSDPGFRAEVIHSMNEKLSLICGCSCTSHPSAFESVSVVSGDVYMLDDEMKWKVLPPMPEPDSHIEFAWAVINNYIIIVRGTTEKHPVTKKMILVGEVFHFHLDTLCLPDYALQNQ</sequence>
<protein>
    <submittedName>
        <fullName evidence="1">Uncharacterized protein</fullName>
    </submittedName>
</protein>
<keyword evidence="2" id="KW-1185">Reference proteome</keyword>
<reference evidence="1 2" key="1">
    <citation type="submission" date="2024-01" db="EMBL/GenBank/DDBJ databases">
        <title>Genome assemblies of Stephania.</title>
        <authorList>
            <person name="Yang L."/>
        </authorList>
    </citation>
    <scope>NUCLEOTIDE SEQUENCE [LARGE SCALE GENOMIC DNA]</scope>
    <source>
        <strain evidence="1">QJT</strain>
        <tissue evidence="1">Leaf</tissue>
    </source>
</reference>
<dbReference type="InterPro" id="IPR053256">
    <property type="entry name" value="Kelch_repeat-containing"/>
</dbReference>
<dbReference type="PANTHER" id="PTHR46773:SF5">
    <property type="entry name" value="OS04G0487100 PROTEIN"/>
    <property type="match status" value="1"/>
</dbReference>
<dbReference type="EMBL" id="JBBNAE010000008">
    <property type="protein sequence ID" value="KAK9103343.1"/>
    <property type="molecule type" value="Genomic_DNA"/>
</dbReference>
<proteinExistence type="predicted"/>